<proteinExistence type="predicted"/>
<dbReference type="PANTHER" id="PTHR34136">
    <property type="match status" value="1"/>
</dbReference>
<dbReference type="Proteomes" id="UP000035963">
    <property type="component" value="Unassembled WGS sequence"/>
</dbReference>
<keyword evidence="1" id="KW-0328">Glycosyltransferase</keyword>
<comment type="caution">
    <text evidence="3">The sequence shown here is derived from an EMBL/GenBank/DDBJ whole genome shotgun (WGS) entry which is preliminary data.</text>
</comment>
<accession>A0A0J1CSG2</accession>
<dbReference type="InterPro" id="IPR004629">
    <property type="entry name" value="WecG_TagA_CpsF"/>
</dbReference>
<evidence type="ECO:0000313" key="4">
    <source>
        <dbReference type="Proteomes" id="UP000035963"/>
    </source>
</evidence>
<dbReference type="GO" id="GO:0016758">
    <property type="term" value="F:hexosyltransferase activity"/>
    <property type="evidence" value="ECO:0007669"/>
    <property type="project" value="TreeGrafter"/>
</dbReference>
<dbReference type="Pfam" id="PF03808">
    <property type="entry name" value="Glyco_tran_WecG"/>
    <property type="match status" value="1"/>
</dbReference>
<dbReference type="PANTHER" id="PTHR34136:SF1">
    <property type="entry name" value="UDP-N-ACETYL-D-MANNOSAMINURONIC ACID TRANSFERASE"/>
    <property type="match status" value="1"/>
</dbReference>
<dbReference type="AlphaFoldDB" id="A0A0J1CSG2"/>
<reference evidence="3 4" key="1">
    <citation type="journal article" date="2015" name="Genome Announc.">
        <title>Draft Genome Sequence of Burkholderia sp. Strain PML1(12), an Ectomycorrhizosphere-Inhabiting Bacterium with Effective Mineral-Weathering Ability.</title>
        <authorList>
            <person name="Uroz S."/>
            <person name="Oger P."/>
        </authorList>
    </citation>
    <scope>NUCLEOTIDE SEQUENCE [LARGE SCALE GENOMIC DNA]</scope>
    <source>
        <strain evidence="4">PML1(12)</strain>
    </source>
</reference>
<dbReference type="PATRIC" id="fig|908627.4.peg.5535"/>
<evidence type="ECO:0000256" key="1">
    <source>
        <dbReference type="ARBA" id="ARBA00022676"/>
    </source>
</evidence>
<evidence type="ECO:0000313" key="3">
    <source>
        <dbReference type="EMBL" id="KLU23559.1"/>
    </source>
</evidence>
<keyword evidence="2 3" id="KW-0808">Transferase</keyword>
<name>A0A0J1CSG2_9BURK</name>
<gene>
    <name evidence="3" type="ORF">EOS_24800</name>
</gene>
<dbReference type="NCBIfam" id="TIGR00696">
    <property type="entry name" value="wecG_tagA_cpsF"/>
    <property type="match status" value="1"/>
</dbReference>
<dbReference type="OrthoDB" id="9808602at2"/>
<evidence type="ECO:0000256" key="2">
    <source>
        <dbReference type="ARBA" id="ARBA00022679"/>
    </source>
</evidence>
<dbReference type="CDD" id="cd06533">
    <property type="entry name" value="Glyco_transf_WecG_TagA"/>
    <property type="match status" value="1"/>
</dbReference>
<sequence>MATTKMKKVHTIFGIDIDAIPMEVAVGRLVEWLESPLVACRYVVTPNVDHIVKLKKLALFRDAYKAASMVVADGKPLVLASRLLGRPLPETVPGSDLVPRLLEKASVMQQPVKVFLLGAAPGVADRAGSIIARRWPHVMVAGTHSPPFGFEHVPEECDRIVAQISACQPDLLIVGLGAPKQELWVHAHKERIEAKVVICAGATIDFIAGSKARAPVWMRQAGLEWLHRIVCEPRRLLGRYVHDALVFPTVLLREIFSSGVNEKG</sequence>
<protein>
    <submittedName>
        <fullName evidence="3">N-acetyl-mannosamine transferase</fullName>
    </submittedName>
</protein>
<dbReference type="EMBL" id="AEJF01000144">
    <property type="protein sequence ID" value="KLU23559.1"/>
    <property type="molecule type" value="Genomic_DNA"/>
</dbReference>
<organism evidence="3 4">
    <name type="scientific">Caballeronia mineralivorans PML1(12)</name>
    <dbReference type="NCBI Taxonomy" id="908627"/>
    <lineage>
        <taxon>Bacteria</taxon>
        <taxon>Pseudomonadati</taxon>
        <taxon>Pseudomonadota</taxon>
        <taxon>Betaproteobacteria</taxon>
        <taxon>Burkholderiales</taxon>
        <taxon>Burkholderiaceae</taxon>
        <taxon>Caballeronia</taxon>
    </lineage>
</organism>
<keyword evidence="4" id="KW-1185">Reference proteome</keyword>